<feature type="compositionally biased region" description="Polar residues" evidence="1">
    <location>
        <begin position="76"/>
        <end position="114"/>
    </location>
</feature>
<evidence type="ECO:0000256" key="1">
    <source>
        <dbReference type="SAM" id="MobiDB-lite"/>
    </source>
</evidence>
<feature type="compositionally biased region" description="Low complexity" evidence="1">
    <location>
        <begin position="130"/>
        <end position="139"/>
    </location>
</feature>
<accession>A0AAD2FYY7</accession>
<gene>
    <name evidence="2" type="ORF">CYCCA115_LOCUS16711</name>
</gene>
<proteinExistence type="predicted"/>
<dbReference type="Proteomes" id="UP001295423">
    <property type="component" value="Unassembled WGS sequence"/>
</dbReference>
<feature type="compositionally biased region" description="Low complexity" evidence="1">
    <location>
        <begin position="146"/>
        <end position="170"/>
    </location>
</feature>
<comment type="caution">
    <text evidence="2">The sequence shown here is derived from an EMBL/GenBank/DDBJ whole genome shotgun (WGS) entry which is preliminary data.</text>
</comment>
<keyword evidence="3" id="KW-1185">Reference proteome</keyword>
<dbReference type="AlphaFoldDB" id="A0AAD2FYY7"/>
<feature type="compositionally biased region" description="Low complexity" evidence="1">
    <location>
        <begin position="191"/>
        <end position="206"/>
    </location>
</feature>
<organism evidence="2 3">
    <name type="scientific">Cylindrotheca closterium</name>
    <dbReference type="NCBI Taxonomy" id="2856"/>
    <lineage>
        <taxon>Eukaryota</taxon>
        <taxon>Sar</taxon>
        <taxon>Stramenopiles</taxon>
        <taxon>Ochrophyta</taxon>
        <taxon>Bacillariophyta</taxon>
        <taxon>Bacillariophyceae</taxon>
        <taxon>Bacillariophycidae</taxon>
        <taxon>Bacillariales</taxon>
        <taxon>Bacillariaceae</taxon>
        <taxon>Cylindrotheca</taxon>
    </lineage>
</organism>
<protein>
    <submittedName>
        <fullName evidence="2">Uncharacterized protein</fullName>
    </submittedName>
</protein>
<evidence type="ECO:0000313" key="2">
    <source>
        <dbReference type="EMBL" id="CAJ1957429.1"/>
    </source>
</evidence>
<sequence length="236" mass="24642">MPVFKEGDKVTYRTSTAHVGTVLEVKTDGDVLVKWENNDTWQEASNLHIVHNDPLSTPALSFRHKRPRITPPAVESHTNATGAGGSNHNETSNPPVTNISFTAGDSSPHLSSRQLLPEGYMPKVRHALASSSSSSSSSSGALATQLDVSSSSSTGSSSTSLVSSSDSSGSESTAMAPAAGSYVPRRRSEFDSSSSSDDSSDPHSSPAQTATSPDGNDRPENDAEGMGAINDPDLQR</sequence>
<dbReference type="EMBL" id="CAKOGP040001944">
    <property type="protein sequence ID" value="CAJ1957429.1"/>
    <property type="molecule type" value="Genomic_DNA"/>
</dbReference>
<reference evidence="2" key="1">
    <citation type="submission" date="2023-08" db="EMBL/GenBank/DDBJ databases">
        <authorList>
            <person name="Audoor S."/>
            <person name="Bilcke G."/>
        </authorList>
    </citation>
    <scope>NUCLEOTIDE SEQUENCE</scope>
</reference>
<feature type="non-terminal residue" evidence="2">
    <location>
        <position position="236"/>
    </location>
</feature>
<feature type="region of interest" description="Disordered" evidence="1">
    <location>
        <begin position="69"/>
        <end position="114"/>
    </location>
</feature>
<name>A0AAD2FYY7_9STRA</name>
<feature type="region of interest" description="Disordered" evidence="1">
    <location>
        <begin position="127"/>
        <end position="236"/>
    </location>
</feature>
<evidence type="ECO:0000313" key="3">
    <source>
        <dbReference type="Proteomes" id="UP001295423"/>
    </source>
</evidence>